<sequence>MRPATAGTKSAHERDANISATRRDGMVITKLSRFELCAIEAAKKDAGKNDQGYARQ</sequence>
<keyword evidence="3" id="KW-1185">Reference proteome</keyword>
<name>A0A9P6JJI2_9FUNG</name>
<feature type="non-terminal residue" evidence="2">
    <location>
        <position position="56"/>
    </location>
</feature>
<comment type="caution">
    <text evidence="2">The sequence shown here is derived from an EMBL/GenBank/DDBJ whole genome shotgun (WGS) entry which is preliminary data.</text>
</comment>
<gene>
    <name evidence="2" type="ORF">BGZ65_012234</name>
</gene>
<feature type="compositionally biased region" description="Basic and acidic residues" evidence="1">
    <location>
        <begin position="10"/>
        <end position="24"/>
    </location>
</feature>
<protein>
    <submittedName>
        <fullName evidence="2">Uncharacterized protein</fullName>
    </submittedName>
</protein>
<reference evidence="2" key="1">
    <citation type="journal article" date="2020" name="Fungal Divers.">
        <title>Resolving the Mortierellaceae phylogeny through synthesis of multi-gene phylogenetics and phylogenomics.</title>
        <authorList>
            <person name="Vandepol N."/>
            <person name="Liber J."/>
            <person name="Desiro A."/>
            <person name="Na H."/>
            <person name="Kennedy M."/>
            <person name="Barry K."/>
            <person name="Grigoriev I.V."/>
            <person name="Miller A.N."/>
            <person name="O'Donnell K."/>
            <person name="Stajich J.E."/>
            <person name="Bonito G."/>
        </authorList>
    </citation>
    <scope>NUCLEOTIDE SEQUENCE</scope>
    <source>
        <strain evidence="2">MES-2147</strain>
    </source>
</reference>
<evidence type="ECO:0000313" key="3">
    <source>
        <dbReference type="Proteomes" id="UP000749646"/>
    </source>
</evidence>
<organism evidence="2 3">
    <name type="scientific">Modicella reniformis</name>
    <dbReference type="NCBI Taxonomy" id="1440133"/>
    <lineage>
        <taxon>Eukaryota</taxon>
        <taxon>Fungi</taxon>
        <taxon>Fungi incertae sedis</taxon>
        <taxon>Mucoromycota</taxon>
        <taxon>Mortierellomycotina</taxon>
        <taxon>Mortierellomycetes</taxon>
        <taxon>Mortierellales</taxon>
        <taxon>Mortierellaceae</taxon>
        <taxon>Modicella</taxon>
    </lineage>
</organism>
<dbReference type="AlphaFoldDB" id="A0A9P6JJI2"/>
<evidence type="ECO:0000256" key="1">
    <source>
        <dbReference type="SAM" id="MobiDB-lite"/>
    </source>
</evidence>
<evidence type="ECO:0000313" key="2">
    <source>
        <dbReference type="EMBL" id="KAF9969133.1"/>
    </source>
</evidence>
<proteinExistence type="predicted"/>
<accession>A0A9P6JJI2</accession>
<feature type="region of interest" description="Disordered" evidence="1">
    <location>
        <begin position="1"/>
        <end position="24"/>
    </location>
</feature>
<dbReference type="Proteomes" id="UP000749646">
    <property type="component" value="Unassembled WGS sequence"/>
</dbReference>
<dbReference type="EMBL" id="JAAAHW010005316">
    <property type="protein sequence ID" value="KAF9969133.1"/>
    <property type="molecule type" value="Genomic_DNA"/>
</dbReference>